<keyword evidence="5" id="KW-0067">ATP-binding</keyword>
<gene>
    <name evidence="10" type="ORF">ET495_16720</name>
</gene>
<keyword evidence="11" id="KW-1185">Reference proteome</keyword>
<evidence type="ECO:0000256" key="2">
    <source>
        <dbReference type="ARBA" id="ARBA00022679"/>
    </source>
</evidence>
<protein>
    <submittedName>
        <fullName evidence="10">Rhamnulokinase</fullName>
    </submittedName>
</protein>
<evidence type="ECO:0000259" key="8">
    <source>
        <dbReference type="Pfam" id="PF00370"/>
    </source>
</evidence>
<dbReference type="AlphaFoldDB" id="A0A4P6ETJ7"/>
<evidence type="ECO:0000313" key="11">
    <source>
        <dbReference type="Proteomes" id="UP000291758"/>
    </source>
</evidence>
<dbReference type="InterPro" id="IPR018484">
    <property type="entry name" value="FGGY_N"/>
</dbReference>
<dbReference type="KEGG" id="xyl:ET495_16720"/>
<evidence type="ECO:0000256" key="3">
    <source>
        <dbReference type="ARBA" id="ARBA00022741"/>
    </source>
</evidence>
<reference evidence="10 11" key="1">
    <citation type="submission" date="2019-01" db="EMBL/GenBank/DDBJ databases">
        <title>Genome sequencing of strain 2JSPR-7.</title>
        <authorList>
            <person name="Heo J."/>
            <person name="Kim S.-J."/>
            <person name="Kim J.-S."/>
            <person name="Hong S.-B."/>
            <person name="Kwon S.-W."/>
        </authorList>
    </citation>
    <scope>NUCLEOTIDE SEQUENCE [LARGE SCALE GENOMIC DNA]</scope>
    <source>
        <strain evidence="10 11">2JSPR-7</strain>
    </source>
</reference>
<dbReference type="GO" id="GO:0005829">
    <property type="term" value="C:cytosol"/>
    <property type="evidence" value="ECO:0007669"/>
    <property type="project" value="TreeGrafter"/>
</dbReference>
<sequence length="491" mass="50877">MPARATRVAAVDIGATSGRVMAVTIGADGIFMEELHRFPNGLCDVSGHLVWDYTRLTDGVVEGLRAAAESGPVDGIGIDTWAVDYGLLDEDGNLLGSPVCYRDERTTSAVERFPLSSERLYSVTGIQHQRFNTVYQLAADKAGLAPVSDRLERAARLLLIPDLLAYDLTGVAVTEATNASTTGMFDATTRTWSPEVLAAAGVEESLFGRLVEPGTVIGPVTDRVAAHTGLAVGTPVIAVGSHDTASAVAATPGLTRGGAFISSGTWSLVGIELSAPVLTQAGRAANFTNELGVDDTVRYLRNVMGLWLLTECLRSWAAAGNHLDLQELLDDAARQPVGVAVIAADDEAFLAPGDMPARIAAAVQATGGVVPQTPSQFARCIIDSLAHAYARTIEQASRLTATPIDSVHIVGGGSRNALLCQATADATGLLVHAGPGEATVLGNAIVQARTLGALSGSLDDLRAIVAASFPPTAYTPAAAPTDKGQPARKAV</sequence>
<dbReference type="InterPro" id="IPR043129">
    <property type="entry name" value="ATPase_NBD"/>
</dbReference>
<dbReference type="GO" id="GO:0006071">
    <property type="term" value="P:glycerol metabolic process"/>
    <property type="evidence" value="ECO:0007669"/>
    <property type="project" value="TreeGrafter"/>
</dbReference>
<dbReference type="GO" id="GO:0004370">
    <property type="term" value="F:glycerol kinase activity"/>
    <property type="evidence" value="ECO:0007669"/>
    <property type="project" value="TreeGrafter"/>
</dbReference>
<evidence type="ECO:0000259" key="9">
    <source>
        <dbReference type="Pfam" id="PF02782"/>
    </source>
</evidence>
<dbReference type="Pfam" id="PF00370">
    <property type="entry name" value="FGGY_N"/>
    <property type="match status" value="1"/>
</dbReference>
<dbReference type="InterPro" id="IPR000577">
    <property type="entry name" value="Carb_kinase_FGGY"/>
</dbReference>
<organism evidence="10 11">
    <name type="scientific">Xylanimonas allomyrinae</name>
    <dbReference type="NCBI Taxonomy" id="2509459"/>
    <lineage>
        <taxon>Bacteria</taxon>
        <taxon>Bacillati</taxon>
        <taxon>Actinomycetota</taxon>
        <taxon>Actinomycetes</taxon>
        <taxon>Micrococcales</taxon>
        <taxon>Promicromonosporaceae</taxon>
        <taxon>Xylanimonas</taxon>
    </lineage>
</organism>
<dbReference type="EMBL" id="CP035495">
    <property type="protein sequence ID" value="QAY64959.1"/>
    <property type="molecule type" value="Genomic_DNA"/>
</dbReference>
<dbReference type="InterPro" id="IPR018485">
    <property type="entry name" value="FGGY_C"/>
</dbReference>
<keyword evidence="3" id="KW-0547">Nucleotide-binding</keyword>
<dbReference type="Proteomes" id="UP000291758">
    <property type="component" value="Chromosome"/>
</dbReference>
<dbReference type="GO" id="GO:0005524">
    <property type="term" value="F:ATP binding"/>
    <property type="evidence" value="ECO:0007669"/>
    <property type="project" value="UniProtKB-KW"/>
</dbReference>
<dbReference type="SUPFAM" id="SSF53067">
    <property type="entry name" value="Actin-like ATPase domain"/>
    <property type="match status" value="2"/>
</dbReference>
<dbReference type="Gene3D" id="3.30.420.40">
    <property type="match status" value="2"/>
</dbReference>
<evidence type="ECO:0000313" key="10">
    <source>
        <dbReference type="EMBL" id="QAY64959.1"/>
    </source>
</evidence>
<name>A0A4P6ETJ7_9MICO</name>
<keyword evidence="6" id="KW-1015">Disulfide bond</keyword>
<feature type="domain" description="Carbohydrate kinase FGGY N-terminal" evidence="8">
    <location>
        <begin position="10"/>
        <end position="248"/>
    </location>
</feature>
<proteinExistence type="inferred from homology"/>
<dbReference type="PANTHER" id="PTHR10196">
    <property type="entry name" value="SUGAR KINASE"/>
    <property type="match status" value="1"/>
</dbReference>
<dbReference type="InterPro" id="IPR013449">
    <property type="entry name" value="Rhamnulokinase"/>
</dbReference>
<keyword evidence="2" id="KW-0808">Transferase</keyword>
<evidence type="ECO:0000256" key="7">
    <source>
        <dbReference type="ARBA" id="ARBA00023308"/>
    </source>
</evidence>
<dbReference type="CDD" id="cd07771">
    <property type="entry name" value="ASKHA_NBD_FGGY_RhaB-like"/>
    <property type="match status" value="1"/>
</dbReference>
<keyword evidence="7" id="KW-0684">Rhamnose metabolism</keyword>
<accession>A0A4P6ETJ7</accession>
<keyword evidence="4 10" id="KW-0418">Kinase</keyword>
<comment type="similarity">
    <text evidence="1">Belongs to the FGGY kinase family.</text>
</comment>
<evidence type="ECO:0000256" key="6">
    <source>
        <dbReference type="ARBA" id="ARBA00023157"/>
    </source>
</evidence>
<dbReference type="GO" id="GO:0008993">
    <property type="term" value="F:rhamnulokinase activity"/>
    <property type="evidence" value="ECO:0007669"/>
    <property type="project" value="InterPro"/>
</dbReference>
<dbReference type="PIRSF" id="PIRSF000538">
    <property type="entry name" value="GlpK"/>
    <property type="match status" value="1"/>
</dbReference>
<dbReference type="GO" id="GO:0019301">
    <property type="term" value="P:rhamnose catabolic process"/>
    <property type="evidence" value="ECO:0007669"/>
    <property type="project" value="InterPro"/>
</dbReference>
<evidence type="ECO:0000256" key="5">
    <source>
        <dbReference type="ARBA" id="ARBA00022840"/>
    </source>
</evidence>
<evidence type="ECO:0000256" key="1">
    <source>
        <dbReference type="ARBA" id="ARBA00009156"/>
    </source>
</evidence>
<dbReference type="OrthoDB" id="9761504at2"/>
<dbReference type="PANTHER" id="PTHR10196:SF93">
    <property type="entry name" value="L-RHAMNULOKINASE"/>
    <property type="match status" value="1"/>
</dbReference>
<feature type="domain" description="Carbohydrate kinase FGGY C-terminal" evidence="9">
    <location>
        <begin position="260"/>
        <end position="450"/>
    </location>
</feature>
<evidence type="ECO:0000256" key="4">
    <source>
        <dbReference type="ARBA" id="ARBA00022777"/>
    </source>
</evidence>
<dbReference type="Pfam" id="PF02782">
    <property type="entry name" value="FGGY_C"/>
    <property type="match status" value="1"/>
</dbReference>